<dbReference type="AlphaFoldDB" id="A0A062U998"/>
<dbReference type="eggNOG" id="COG4959">
    <property type="taxonomic scope" value="Bacteria"/>
</dbReference>
<dbReference type="GO" id="GO:0006465">
    <property type="term" value="P:signal peptide processing"/>
    <property type="evidence" value="ECO:0007669"/>
    <property type="project" value="InterPro"/>
</dbReference>
<dbReference type="RefSeq" id="WP_034740693.1">
    <property type="nucleotide sequence ID" value="NZ_AWFG01000034.1"/>
</dbReference>
<feature type="signal peptide" evidence="2">
    <location>
        <begin position="1"/>
        <end position="16"/>
    </location>
</feature>
<evidence type="ECO:0000256" key="1">
    <source>
        <dbReference type="SAM" id="MobiDB-lite"/>
    </source>
</evidence>
<dbReference type="EMBL" id="AWFG01000034">
    <property type="protein sequence ID" value="KCZ56946.1"/>
    <property type="molecule type" value="Genomic_DNA"/>
</dbReference>
<name>A0A062U998_9PROT</name>
<dbReference type="Pfam" id="PF10502">
    <property type="entry name" value="Peptidase_S26"/>
    <property type="match status" value="1"/>
</dbReference>
<dbReference type="STRING" id="1280947.HY30_17810"/>
<comment type="caution">
    <text evidence="4">The sequence shown here is derived from an EMBL/GenBank/DDBJ whole genome shotgun (WGS) entry which is preliminary data.</text>
</comment>
<organism evidence="4 5">
    <name type="scientific">Hyphomonas chukchiensis</name>
    <dbReference type="NCBI Taxonomy" id="1280947"/>
    <lineage>
        <taxon>Bacteria</taxon>
        <taxon>Pseudomonadati</taxon>
        <taxon>Pseudomonadota</taxon>
        <taxon>Alphaproteobacteria</taxon>
        <taxon>Hyphomonadales</taxon>
        <taxon>Hyphomonadaceae</taxon>
        <taxon>Hyphomonas</taxon>
    </lineage>
</organism>
<reference evidence="4 5" key="1">
    <citation type="journal article" date="2014" name="Antonie Van Leeuwenhoek">
        <title>Hyphomonas beringensis sp. nov. and Hyphomonas chukchiensis sp. nov., isolated from surface seawater of the Bering Sea and Chukchi Sea.</title>
        <authorList>
            <person name="Li C."/>
            <person name="Lai Q."/>
            <person name="Li G."/>
            <person name="Dong C."/>
            <person name="Wang J."/>
            <person name="Liao Y."/>
            <person name="Shao Z."/>
        </authorList>
    </citation>
    <scope>NUCLEOTIDE SEQUENCE [LARGE SCALE GENOMIC DNA]</scope>
    <source>
        <strain evidence="4 5">BH-BN04-4</strain>
    </source>
</reference>
<dbReference type="Gene3D" id="2.10.109.10">
    <property type="entry name" value="Umud Fragment, subunit A"/>
    <property type="match status" value="1"/>
</dbReference>
<dbReference type="Proteomes" id="UP000027190">
    <property type="component" value="Unassembled WGS sequence"/>
</dbReference>
<keyword evidence="2" id="KW-0732">Signal</keyword>
<keyword evidence="5" id="KW-1185">Reference proteome</keyword>
<evidence type="ECO:0000313" key="5">
    <source>
        <dbReference type="Proteomes" id="UP000027190"/>
    </source>
</evidence>
<accession>A0A062U998</accession>
<evidence type="ECO:0000313" key="4">
    <source>
        <dbReference type="EMBL" id="KCZ56946.1"/>
    </source>
</evidence>
<dbReference type="InterPro" id="IPR019533">
    <property type="entry name" value="Peptidase_S26"/>
</dbReference>
<evidence type="ECO:0000256" key="2">
    <source>
        <dbReference type="SAM" id="SignalP"/>
    </source>
</evidence>
<dbReference type="SUPFAM" id="SSF51306">
    <property type="entry name" value="LexA/Signal peptidase"/>
    <property type="match status" value="1"/>
</dbReference>
<proteinExistence type="predicted"/>
<dbReference type="PATRIC" id="fig|1280947.3.peg.2415"/>
<protein>
    <recommendedName>
        <fullName evidence="3">Peptidase S26 domain-containing protein</fullName>
    </recommendedName>
</protein>
<evidence type="ECO:0000259" key="3">
    <source>
        <dbReference type="Pfam" id="PF10502"/>
    </source>
</evidence>
<feature type="domain" description="Peptidase S26" evidence="3">
    <location>
        <begin position="9"/>
        <end position="165"/>
    </location>
</feature>
<feature type="region of interest" description="Disordered" evidence="1">
    <location>
        <begin position="164"/>
        <end position="187"/>
    </location>
</feature>
<dbReference type="InterPro" id="IPR036286">
    <property type="entry name" value="LexA/Signal_pep-like_sf"/>
</dbReference>
<sequence length="187" mass="19793">MAARLIAGTAATIVCAATVVQIAAPPNPLVLYNPSESAPVGWYRIDADGAVKRGAMVAAYAPDEARLLAHERGYLPSHIPLIKTVWAAAGEEICSEGGVIRAPNRPDIYALAQDGSGREMPVWTGCIVLRSDEIFLVSTDVQTSFDSRYFGPVPVKNVLGTVDFVGPEPDRSDASGAQTGGARDERQ</sequence>
<dbReference type="MEROPS" id="S26.014"/>
<gene>
    <name evidence="4" type="ORF">HY30_17810</name>
</gene>
<feature type="chain" id="PRO_5001619048" description="Peptidase S26 domain-containing protein" evidence="2">
    <location>
        <begin position="17"/>
        <end position="187"/>
    </location>
</feature>
<dbReference type="OrthoDB" id="5360818at2"/>
<dbReference type="GO" id="GO:0004252">
    <property type="term" value="F:serine-type endopeptidase activity"/>
    <property type="evidence" value="ECO:0007669"/>
    <property type="project" value="InterPro"/>
</dbReference>